<evidence type="ECO:0000313" key="2">
    <source>
        <dbReference type="EMBL" id="QCG76240.1"/>
    </source>
</evidence>
<reference evidence="3" key="1">
    <citation type="journal article" date="2020" name="bioRxiv">
        <title>Integrative omics analysis of Pseudomonas aeruginosa virus PA5oct highlights the molecular complexity of jumbo phages.</title>
        <authorList>
            <person name="Lood C."/>
            <person name="Danis-Wlodarczyk K."/>
            <person name="Blasdel B.G."/>
            <person name="Jang H.B."/>
            <person name="Vandenheuvel D."/>
            <person name="Briers Y."/>
            <person name="Noben J.-P."/>
            <person name="van Noort V."/>
            <person name="Drulis-Kawa Z."/>
            <person name="Lavigne R."/>
        </authorList>
    </citation>
    <scope>NUCLEOTIDE SEQUENCE [LARGE SCALE GENOMIC DNA]</scope>
</reference>
<keyword evidence="3" id="KW-1185">Reference proteome</keyword>
<feature type="transmembrane region" description="Helical" evidence="1">
    <location>
        <begin position="41"/>
        <end position="62"/>
    </location>
</feature>
<organism evidence="2 3">
    <name type="scientific">Pseudomonas phage vB_PaeM_PA5oct</name>
    <dbReference type="NCBI Taxonomy" id="2163605"/>
    <lineage>
        <taxon>Viruses</taxon>
        <taxon>Duplodnaviria</taxon>
        <taxon>Heunggongvirae</taxon>
        <taxon>Uroviricota</taxon>
        <taxon>Caudoviricetes</taxon>
        <taxon>Arenbergviridae</taxon>
        <taxon>Wroclawvirus</taxon>
        <taxon>Wroclawvirus PA5oct</taxon>
    </lineage>
</organism>
<keyword evidence="1" id="KW-0812">Transmembrane</keyword>
<sequence>MNHCVRFAFLDRNIKSSITTFIVIPLILTSVIYFLFSEQNVWPACFYFVTMLIILFIAELAACSSGNFFNCALSIFSIFRNIGHFDTTWKITNDGFIYSLKDNETIHIFVNKNGVYLHNNGKFIYVDNVKNTKIDLSKLSHPVFILITFYLKHKLKEDMILADLYGSVSSSVFINDEDFQKLYRR</sequence>
<dbReference type="Proteomes" id="UP000316733">
    <property type="component" value="Segment"/>
</dbReference>
<dbReference type="EMBL" id="MK797984">
    <property type="protein sequence ID" value="QCG76240.1"/>
    <property type="molecule type" value="Genomic_DNA"/>
</dbReference>
<feature type="transmembrane region" description="Helical" evidence="1">
    <location>
        <begin position="16"/>
        <end position="35"/>
    </location>
</feature>
<keyword evidence="1" id="KW-1133">Transmembrane helix</keyword>
<proteinExistence type="predicted"/>
<evidence type="ECO:0000256" key="1">
    <source>
        <dbReference type="SAM" id="Phobius"/>
    </source>
</evidence>
<accession>A0A4Y5JV17</accession>
<evidence type="ECO:0000313" key="3">
    <source>
        <dbReference type="Proteomes" id="UP000316733"/>
    </source>
</evidence>
<keyword evidence="1" id="KW-0472">Membrane</keyword>
<protein>
    <submittedName>
        <fullName evidence="2">Uncharacterized protein</fullName>
    </submittedName>
</protein>
<gene>
    <name evidence="2" type="ORF">EST35_0360</name>
</gene>
<name>A0A4Y5JV17_9CAUD</name>